<dbReference type="Ensembl" id="ENSCMIT00000023309.1">
    <property type="protein sequence ID" value="ENSCMIP00000022914.1"/>
    <property type="gene ID" value="ENSCMIG00000010281.1"/>
</dbReference>
<evidence type="ECO:0000313" key="10">
    <source>
        <dbReference type="Proteomes" id="UP000314986"/>
    </source>
</evidence>
<evidence type="ECO:0000256" key="5">
    <source>
        <dbReference type="ARBA" id="ARBA00023136"/>
    </source>
</evidence>
<dbReference type="GO" id="GO:0071914">
    <property type="term" value="C:prominosome"/>
    <property type="evidence" value="ECO:0007669"/>
    <property type="project" value="TreeGrafter"/>
</dbReference>
<evidence type="ECO:0000313" key="9">
    <source>
        <dbReference type="Ensembl" id="ENSCMIP00000022914.1"/>
    </source>
</evidence>
<dbReference type="GO" id="GO:0016324">
    <property type="term" value="C:apical plasma membrane"/>
    <property type="evidence" value="ECO:0007669"/>
    <property type="project" value="TreeGrafter"/>
</dbReference>
<evidence type="ECO:0000256" key="8">
    <source>
        <dbReference type="SAM" id="SignalP"/>
    </source>
</evidence>
<evidence type="ECO:0000256" key="7">
    <source>
        <dbReference type="SAM" id="Phobius"/>
    </source>
</evidence>
<dbReference type="GO" id="GO:0031528">
    <property type="term" value="C:microvillus membrane"/>
    <property type="evidence" value="ECO:0007669"/>
    <property type="project" value="UniProtKB-SubCell"/>
</dbReference>
<feature type="transmembrane region" description="Helical" evidence="7">
    <location>
        <begin position="95"/>
        <end position="125"/>
    </location>
</feature>
<keyword evidence="4 7" id="KW-1133">Transmembrane helix</keyword>
<keyword evidence="6" id="KW-0325">Glycoprotein</keyword>
<reference evidence="10" key="3">
    <citation type="journal article" date="2014" name="Nature">
        <title>Elephant shark genome provides unique insights into gnathostome evolution.</title>
        <authorList>
            <consortium name="International Elephant Shark Genome Sequencing Consortium"/>
            <person name="Venkatesh B."/>
            <person name="Lee A.P."/>
            <person name="Ravi V."/>
            <person name="Maurya A.K."/>
            <person name="Lian M.M."/>
            <person name="Swann J.B."/>
            <person name="Ohta Y."/>
            <person name="Flajnik M.F."/>
            <person name="Sutoh Y."/>
            <person name="Kasahara M."/>
            <person name="Hoon S."/>
            <person name="Gangu V."/>
            <person name="Roy S.W."/>
            <person name="Irimia M."/>
            <person name="Korzh V."/>
            <person name="Kondrychyn I."/>
            <person name="Lim Z.W."/>
            <person name="Tay B.H."/>
            <person name="Tohari S."/>
            <person name="Kong K.W."/>
            <person name="Ho S."/>
            <person name="Lorente-Galdos B."/>
            <person name="Quilez J."/>
            <person name="Marques-Bonet T."/>
            <person name="Raney B.J."/>
            <person name="Ingham P.W."/>
            <person name="Tay A."/>
            <person name="Hillier L.W."/>
            <person name="Minx P."/>
            <person name="Boehm T."/>
            <person name="Wilson R.K."/>
            <person name="Brenner S."/>
            <person name="Warren W.C."/>
        </authorList>
    </citation>
    <scope>NUCLEOTIDE SEQUENCE [LARGE SCALE GENOMIC DNA]</scope>
</reference>
<feature type="signal peptide" evidence="8">
    <location>
        <begin position="1"/>
        <end position="22"/>
    </location>
</feature>
<feature type="transmembrane region" description="Helical" evidence="7">
    <location>
        <begin position="146"/>
        <end position="167"/>
    </location>
</feature>
<gene>
    <name evidence="9" type="primary">LOC103187799</name>
</gene>
<reference evidence="10" key="1">
    <citation type="journal article" date="2006" name="Science">
        <title>Ancient noncoding elements conserved in the human genome.</title>
        <authorList>
            <person name="Venkatesh B."/>
            <person name="Kirkness E.F."/>
            <person name="Loh Y.H."/>
            <person name="Halpern A.L."/>
            <person name="Lee A.P."/>
            <person name="Johnson J."/>
            <person name="Dandona N."/>
            <person name="Viswanathan L.D."/>
            <person name="Tay A."/>
            <person name="Venter J.C."/>
            <person name="Strausberg R.L."/>
            <person name="Brenner S."/>
        </authorList>
    </citation>
    <scope>NUCLEOTIDE SEQUENCE [LARGE SCALE GENOMIC DNA]</scope>
</reference>
<dbReference type="InterPro" id="IPR008795">
    <property type="entry name" value="Prominin"/>
</dbReference>
<keyword evidence="5 7" id="KW-0472">Membrane</keyword>
<dbReference type="PANTHER" id="PTHR22730:SF6">
    <property type="entry name" value="PROMININ-2"/>
    <property type="match status" value="1"/>
</dbReference>
<feature type="chain" id="PRO_5021458465" evidence="8">
    <location>
        <begin position="23"/>
        <end position="213"/>
    </location>
</feature>
<reference evidence="9" key="5">
    <citation type="submission" date="2025-09" db="UniProtKB">
        <authorList>
            <consortium name="Ensembl"/>
        </authorList>
    </citation>
    <scope>IDENTIFICATION</scope>
</reference>
<evidence type="ECO:0000256" key="6">
    <source>
        <dbReference type="ARBA" id="ARBA00023180"/>
    </source>
</evidence>
<dbReference type="Proteomes" id="UP000314986">
    <property type="component" value="Unassembled WGS sequence"/>
</dbReference>
<organism evidence="9 10">
    <name type="scientific">Callorhinchus milii</name>
    <name type="common">Ghost shark</name>
    <dbReference type="NCBI Taxonomy" id="7868"/>
    <lineage>
        <taxon>Eukaryota</taxon>
        <taxon>Metazoa</taxon>
        <taxon>Chordata</taxon>
        <taxon>Craniata</taxon>
        <taxon>Vertebrata</taxon>
        <taxon>Chondrichthyes</taxon>
        <taxon>Holocephali</taxon>
        <taxon>Chimaeriformes</taxon>
        <taxon>Callorhinchidae</taxon>
        <taxon>Callorhinchus</taxon>
    </lineage>
</organism>
<dbReference type="GeneTree" id="ENSGT00530000063586"/>
<evidence type="ECO:0000256" key="2">
    <source>
        <dbReference type="ARBA" id="ARBA00006058"/>
    </source>
</evidence>
<dbReference type="GO" id="GO:0015485">
    <property type="term" value="F:cholesterol binding"/>
    <property type="evidence" value="ECO:0007669"/>
    <property type="project" value="TreeGrafter"/>
</dbReference>
<protein>
    <submittedName>
        <fullName evidence="9">Uncharacterized protein</fullName>
    </submittedName>
</protein>
<keyword evidence="10" id="KW-1185">Reference proteome</keyword>
<comment type="similarity">
    <text evidence="2">Belongs to the prominin family.</text>
</comment>
<evidence type="ECO:0000256" key="4">
    <source>
        <dbReference type="ARBA" id="ARBA00022989"/>
    </source>
</evidence>
<reference evidence="9" key="4">
    <citation type="submission" date="2025-08" db="UniProtKB">
        <authorList>
            <consortium name="Ensembl"/>
        </authorList>
    </citation>
    <scope>IDENTIFICATION</scope>
</reference>
<evidence type="ECO:0000256" key="1">
    <source>
        <dbReference type="ARBA" id="ARBA00004475"/>
    </source>
</evidence>
<comment type="subcellular location">
    <subcellularLocation>
        <location evidence="1">Cell projection</location>
        <location evidence="1">Microvillus membrane</location>
        <topology evidence="1">Multi-pass membrane protein</topology>
    </subcellularLocation>
</comment>
<dbReference type="PANTHER" id="PTHR22730">
    <property type="entry name" value="PROMININ PROM PROTEIN"/>
    <property type="match status" value="1"/>
</dbReference>
<dbReference type="Pfam" id="PF05478">
    <property type="entry name" value="Prominin"/>
    <property type="match status" value="1"/>
</dbReference>
<keyword evidence="3 7" id="KW-0812">Transmembrane</keyword>
<keyword evidence="8" id="KW-0732">Signal</keyword>
<name>A0A4W3HZE3_CALMI</name>
<dbReference type="AlphaFoldDB" id="A0A4W3HZE3"/>
<reference evidence="10" key="2">
    <citation type="journal article" date="2007" name="PLoS Biol.">
        <title>Survey sequencing and comparative analysis of the elephant shark (Callorhinchus milii) genome.</title>
        <authorList>
            <person name="Venkatesh B."/>
            <person name="Kirkness E.F."/>
            <person name="Loh Y.H."/>
            <person name="Halpern A.L."/>
            <person name="Lee A.P."/>
            <person name="Johnson J."/>
            <person name="Dandona N."/>
            <person name="Viswanathan L.D."/>
            <person name="Tay A."/>
            <person name="Venter J.C."/>
            <person name="Strausberg R.L."/>
            <person name="Brenner S."/>
        </authorList>
    </citation>
    <scope>NUCLEOTIDE SEQUENCE [LARGE SCALE GENOMIC DNA]</scope>
</reference>
<proteinExistence type="inferred from homology"/>
<dbReference type="GO" id="GO:0009986">
    <property type="term" value="C:cell surface"/>
    <property type="evidence" value="ECO:0007669"/>
    <property type="project" value="TreeGrafter"/>
</dbReference>
<evidence type="ECO:0000256" key="3">
    <source>
        <dbReference type="ARBA" id="ARBA00022692"/>
    </source>
</evidence>
<dbReference type="GO" id="GO:0005929">
    <property type="term" value="C:cilium"/>
    <property type="evidence" value="ECO:0007669"/>
    <property type="project" value="TreeGrafter"/>
</dbReference>
<sequence length="213" mass="23451">MGFSFTWIAWAILLVLPHAVRSQNCTANGLQFQLLSSQDINPLDGDAGSIQPLYNMVQRFLGAVRPNSFQPGIIANVVTDPQYIQKEYGQVLKYLAGYLVCFIIAVLYFVLMPLVGLFFCCCRLCDNCGGHVKKRTKTTACERNTLATFLLLTTLIILAGVACAFTVNQKLTDRIDVYVAEVLAIATGLRTYFNGIGQVSADVFLTALFLCDL</sequence>
<accession>A0A4W3HZE3</accession>